<dbReference type="InterPro" id="IPR001789">
    <property type="entry name" value="Sig_transdc_resp-reg_receiver"/>
</dbReference>
<dbReference type="CDD" id="cd01949">
    <property type="entry name" value="GGDEF"/>
    <property type="match status" value="1"/>
</dbReference>
<keyword evidence="7" id="KW-1185">Reference proteome</keyword>
<dbReference type="InterPro" id="IPR043128">
    <property type="entry name" value="Rev_trsase/Diguanyl_cyclase"/>
</dbReference>
<evidence type="ECO:0000313" key="7">
    <source>
        <dbReference type="Proteomes" id="UP000247811"/>
    </source>
</evidence>
<dbReference type="SUPFAM" id="SSF55785">
    <property type="entry name" value="PYP-like sensor domain (PAS domain)"/>
    <property type="match status" value="1"/>
</dbReference>
<dbReference type="InterPro" id="IPR011006">
    <property type="entry name" value="CheY-like_superfamily"/>
</dbReference>
<dbReference type="PANTHER" id="PTHR46663">
    <property type="entry name" value="DIGUANYLATE CYCLASE DGCT-RELATED"/>
    <property type="match status" value="1"/>
</dbReference>
<dbReference type="Gene3D" id="3.30.450.20">
    <property type="entry name" value="PAS domain"/>
    <property type="match status" value="1"/>
</dbReference>
<accession>A0A318H8Z9</accession>
<name>A0A318H8Z9_9BURK</name>
<dbReference type="EMBL" id="QJJS01000001">
    <property type="protein sequence ID" value="PXW99388.1"/>
    <property type="molecule type" value="Genomic_DNA"/>
</dbReference>
<dbReference type="FunFam" id="3.30.70.270:FF:000001">
    <property type="entry name" value="Diguanylate cyclase domain protein"/>
    <property type="match status" value="1"/>
</dbReference>
<dbReference type="Gene3D" id="3.30.70.270">
    <property type="match status" value="1"/>
</dbReference>
<evidence type="ECO:0000256" key="1">
    <source>
        <dbReference type="PROSITE-ProRule" id="PRU00169"/>
    </source>
</evidence>
<feature type="modified residue" description="4-aspartylphosphate" evidence="1">
    <location>
        <position position="92"/>
    </location>
</feature>
<dbReference type="PROSITE" id="PS50110">
    <property type="entry name" value="RESPONSE_REGULATORY"/>
    <property type="match status" value="1"/>
</dbReference>
<dbReference type="InterPro" id="IPR029787">
    <property type="entry name" value="Nucleotide_cyclase"/>
</dbReference>
<reference evidence="6 7" key="1">
    <citation type="submission" date="2018-05" db="EMBL/GenBank/DDBJ databases">
        <title>Genomic Encyclopedia of Type Strains, Phase IV (KMG-IV): sequencing the most valuable type-strain genomes for metagenomic binning, comparative biology and taxonomic classification.</title>
        <authorList>
            <person name="Goeker M."/>
        </authorList>
    </citation>
    <scope>NUCLEOTIDE SEQUENCE [LARGE SCALE GENOMIC DNA]</scope>
    <source>
        <strain evidence="6 7">DSM 566</strain>
    </source>
</reference>
<dbReference type="SUPFAM" id="SSF55073">
    <property type="entry name" value="Nucleotide cyclase"/>
    <property type="match status" value="1"/>
</dbReference>
<dbReference type="SMART" id="SM00267">
    <property type="entry name" value="GGDEF"/>
    <property type="match status" value="1"/>
</dbReference>
<dbReference type="InterPro" id="IPR000160">
    <property type="entry name" value="GGDEF_dom"/>
</dbReference>
<dbReference type="GO" id="GO:0000160">
    <property type="term" value="P:phosphorelay signal transduction system"/>
    <property type="evidence" value="ECO:0007669"/>
    <property type="project" value="InterPro"/>
</dbReference>
<dbReference type="Proteomes" id="UP000247811">
    <property type="component" value="Unassembled WGS sequence"/>
</dbReference>
<gene>
    <name evidence="6" type="ORF">C7444_101218</name>
</gene>
<dbReference type="InterPro" id="IPR052163">
    <property type="entry name" value="DGC-Regulatory_Protein"/>
</dbReference>
<dbReference type="PANTHER" id="PTHR46663:SF3">
    <property type="entry name" value="SLL0267 PROTEIN"/>
    <property type="match status" value="1"/>
</dbReference>
<comment type="caution">
    <text evidence="6">The sequence shown here is derived from an EMBL/GenBank/DDBJ whole genome shotgun (WGS) entry which is preliminary data.</text>
</comment>
<dbReference type="PROSITE" id="PS50887">
    <property type="entry name" value="GGDEF"/>
    <property type="match status" value="1"/>
</dbReference>
<evidence type="ECO:0000313" key="6">
    <source>
        <dbReference type="EMBL" id="PXW99388.1"/>
    </source>
</evidence>
<dbReference type="InterPro" id="IPR035965">
    <property type="entry name" value="PAS-like_dom_sf"/>
</dbReference>
<dbReference type="CDD" id="cd00130">
    <property type="entry name" value="PAS"/>
    <property type="match status" value="1"/>
</dbReference>
<dbReference type="SMART" id="SM00091">
    <property type="entry name" value="PAS"/>
    <property type="match status" value="1"/>
</dbReference>
<evidence type="ECO:0000259" key="3">
    <source>
        <dbReference type="PROSITE" id="PS50110"/>
    </source>
</evidence>
<dbReference type="SUPFAM" id="SSF52172">
    <property type="entry name" value="CheY-like"/>
    <property type="match status" value="1"/>
</dbReference>
<proteinExistence type="predicted"/>
<dbReference type="Pfam" id="PF00990">
    <property type="entry name" value="GGDEF"/>
    <property type="match status" value="1"/>
</dbReference>
<feature type="domain" description="PAS" evidence="4">
    <location>
        <begin position="208"/>
        <end position="261"/>
    </location>
</feature>
<dbReference type="Gene3D" id="3.40.50.2300">
    <property type="match status" value="1"/>
</dbReference>
<protein>
    <submittedName>
        <fullName evidence="6">PAS domain S-box-containing protein/diguanylate cyclase (GGDEF)-like protein</fullName>
    </submittedName>
</protein>
<dbReference type="Pfam" id="PF00072">
    <property type="entry name" value="Response_reg"/>
    <property type="match status" value="1"/>
</dbReference>
<dbReference type="PROSITE" id="PS50112">
    <property type="entry name" value="PAS"/>
    <property type="match status" value="1"/>
</dbReference>
<dbReference type="NCBIfam" id="TIGR00254">
    <property type="entry name" value="GGDEF"/>
    <property type="match status" value="1"/>
</dbReference>
<keyword evidence="2" id="KW-0175">Coiled coil</keyword>
<feature type="coiled-coil region" evidence="2">
    <location>
        <begin position="174"/>
        <end position="212"/>
    </location>
</feature>
<dbReference type="AlphaFoldDB" id="A0A318H8Z9"/>
<sequence length="505" mass="55915">MTAPAHSEPAHRRILLVDDMPAIHADFRKILGGPAPTADFDAFEQALFGEPVVAPAGAAGFELDSAYQGQEALACVQAALQAGRPYAVAFVDMRMPPGWDGVQTIERLWQVDARLQVVICTAYSDYAWHEVLERLDARDRLLILKKPFDAIEVSQMADTLTAKWQATRQAMQHASTLETQVRARTAELEAANRQLQQELAERQRTSAQLQLAASVFDNAMDGIVVTDERSCILSVNPAFTTLTGYTAAEAIGRKLSLLRSDRNEPNFYREQWNLLLQAGRWTGELWNRRKDGEVFCEWLNISAVPVTPGQPARYVGIFNDVTALRRQDDHIRHLAFHDPLTGLPNRALLLDRLEHAIDGAARLGEHLGLMFIDLDRFKQINDTLGHELGDRLLQEIAHRLRQQLLESDTAARLGGDEFVVLLEHVQDPQALGTLAERLITSLSRPVVVEPHTMQVGATIGIACFPEHGLRATDLMRQADAAMYAAKSAGRGCWRVGPPSPGGPTD</sequence>
<evidence type="ECO:0000259" key="5">
    <source>
        <dbReference type="PROSITE" id="PS50887"/>
    </source>
</evidence>
<keyword evidence="1" id="KW-0597">Phosphoprotein</keyword>
<feature type="domain" description="Response regulatory" evidence="3">
    <location>
        <begin position="13"/>
        <end position="161"/>
    </location>
</feature>
<organism evidence="6 7">
    <name type="scientific">Sphaerotilus hippei</name>
    <dbReference type="NCBI Taxonomy" id="744406"/>
    <lineage>
        <taxon>Bacteria</taxon>
        <taxon>Pseudomonadati</taxon>
        <taxon>Pseudomonadota</taxon>
        <taxon>Betaproteobacteria</taxon>
        <taxon>Burkholderiales</taxon>
        <taxon>Sphaerotilaceae</taxon>
        <taxon>Sphaerotilus</taxon>
    </lineage>
</organism>
<dbReference type="OrthoDB" id="8526884at2"/>
<evidence type="ECO:0000259" key="4">
    <source>
        <dbReference type="PROSITE" id="PS50112"/>
    </source>
</evidence>
<dbReference type="InterPro" id="IPR000014">
    <property type="entry name" value="PAS"/>
</dbReference>
<feature type="domain" description="GGDEF" evidence="5">
    <location>
        <begin position="365"/>
        <end position="498"/>
    </location>
</feature>
<evidence type="ECO:0000256" key="2">
    <source>
        <dbReference type="SAM" id="Coils"/>
    </source>
</evidence>
<dbReference type="Pfam" id="PF13426">
    <property type="entry name" value="PAS_9"/>
    <property type="match status" value="1"/>
</dbReference>
<dbReference type="GO" id="GO:0003824">
    <property type="term" value="F:catalytic activity"/>
    <property type="evidence" value="ECO:0007669"/>
    <property type="project" value="UniProtKB-ARBA"/>
</dbReference>
<dbReference type="RefSeq" id="WP_110398964.1">
    <property type="nucleotide sequence ID" value="NZ_QJJS01000001.1"/>
</dbReference>
<dbReference type="NCBIfam" id="TIGR00229">
    <property type="entry name" value="sensory_box"/>
    <property type="match status" value="1"/>
</dbReference>